<protein>
    <submittedName>
        <fullName evidence="5">Uncharacterized protein</fullName>
    </submittedName>
</protein>
<dbReference type="GO" id="GO:0003676">
    <property type="term" value="F:nucleic acid binding"/>
    <property type="evidence" value="ECO:0007669"/>
    <property type="project" value="InterPro"/>
</dbReference>
<keyword evidence="2" id="KW-0804">Transcription</keyword>
<dbReference type="Gramene" id="OMERI05G14290.1">
    <property type="protein sequence ID" value="OMERI05G14290.1"/>
    <property type="gene ID" value="OMERI05G14290"/>
</dbReference>
<dbReference type="SMART" id="SM00733">
    <property type="entry name" value="Mterf"/>
    <property type="match status" value="3"/>
</dbReference>
<keyword evidence="3" id="KW-0809">Transit peptide</keyword>
<evidence type="ECO:0000256" key="3">
    <source>
        <dbReference type="ARBA" id="ARBA00022946"/>
    </source>
</evidence>
<organism evidence="5">
    <name type="scientific">Oryza meridionalis</name>
    <dbReference type="NCBI Taxonomy" id="40149"/>
    <lineage>
        <taxon>Eukaryota</taxon>
        <taxon>Viridiplantae</taxon>
        <taxon>Streptophyta</taxon>
        <taxon>Embryophyta</taxon>
        <taxon>Tracheophyta</taxon>
        <taxon>Spermatophyta</taxon>
        <taxon>Magnoliopsida</taxon>
        <taxon>Liliopsida</taxon>
        <taxon>Poales</taxon>
        <taxon>Poaceae</taxon>
        <taxon>BOP clade</taxon>
        <taxon>Oryzoideae</taxon>
        <taxon>Oryzeae</taxon>
        <taxon>Oryzinae</taxon>
        <taxon>Oryza</taxon>
    </lineage>
</organism>
<dbReference type="Gene3D" id="1.25.70.10">
    <property type="entry name" value="Transcription termination factor 3, mitochondrial"/>
    <property type="match status" value="1"/>
</dbReference>
<dbReference type="AlphaFoldDB" id="A0A0E0DRD8"/>
<dbReference type="GO" id="GO:0006353">
    <property type="term" value="P:DNA-templated transcription termination"/>
    <property type="evidence" value="ECO:0007669"/>
    <property type="project" value="UniProtKB-KW"/>
</dbReference>
<dbReference type="Proteomes" id="UP000008021">
    <property type="component" value="Chromosome 5"/>
</dbReference>
<dbReference type="PANTHER" id="PTHR13068">
    <property type="entry name" value="CGI-12 PROTEIN-RELATED"/>
    <property type="match status" value="1"/>
</dbReference>
<dbReference type="eggNOG" id="KOG1267">
    <property type="taxonomic scope" value="Eukaryota"/>
</dbReference>
<dbReference type="Pfam" id="PF02536">
    <property type="entry name" value="mTERF"/>
    <property type="match status" value="2"/>
</dbReference>
<sequence>MLAAVRRRRLLLLPLLLRFFSAAAAASTITDPKVVSYLISSCGLTPAAAARAAATSPWLPLASPDFASNADAVLALLRRYGFTEADISATVRAFSRILASDPARTLQPKLDYLRSVGITAPLLPRVVFLNPVILHRSIESHLAPLIASLGEPQGYLLRTLPVLRDIHGLTPSELSKLVASQPGVILLGPDRAGEIVQAVKDAGVEPGSPMFVYIFAAFSKLKAPTLENKFAIYRGLGFGKDDIAVMLRRLPNAAGISEERLKRTVGFLTAKAGLRREDIVAYPNLLSRSLDSHARRCAVARRAEEGREAGGAAPRAPCACGQPRTFHEGVRGAVRGGGPRCLAGCQWRDPLRGLRAWRVGEEEATAAGEDQKWSMAMLGRAAEHENMHVSSPRRPRSGLPHGAGIGTWTDGLIVLIDSVDQRILCLVSLYAVCICYRQLNGFLNFRLLVFHILLRQKE</sequence>
<evidence type="ECO:0000313" key="6">
    <source>
        <dbReference type="Proteomes" id="UP000008021"/>
    </source>
</evidence>
<evidence type="ECO:0000313" key="5">
    <source>
        <dbReference type="EnsemblPlants" id="OMERI05G14290.1"/>
    </source>
</evidence>
<keyword evidence="2" id="KW-0806">Transcription termination</keyword>
<dbReference type="InterPro" id="IPR003690">
    <property type="entry name" value="MTERF"/>
</dbReference>
<evidence type="ECO:0000256" key="2">
    <source>
        <dbReference type="ARBA" id="ARBA00022472"/>
    </source>
</evidence>
<feature type="chain" id="PRO_5002357399" evidence="4">
    <location>
        <begin position="26"/>
        <end position="458"/>
    </location>
</feature>
<comment type="similarity">
    <text evidence="1">Belongs to the mTERF family.</text>
</comment>
<feature type="signal peptide" evidence="4">
    <location>
        <begin position="1"/>
        <end position="25"/>
    </location>
</feature>
<reference evidence="5" key="2">
    <citation type="submission" date="2018-05" db="EMBL/GenBank/DDBJ databases">
        <title>OmerRS3 (Oryza meridionalis Reference Sequence Version 3).</title>
        <authorList>
            <person name="Zhang J."/>
            <person name="Kudrna D."/>
            <person name="Lee S."/>
            <person name="Talag J."/>
            <person name="Welchert J."/>
            <person name="Wing R.A."/>
        </authorList>
    </citation>
    <scope>NUCLEOTIDE SEQUENCE [LARGE SCALE GENOMIC DNA]</scope>
    <source>
        <strain evidence="5">cv. OR44</strain>
    </source>
</reference>
<name>A0A0E0DRD8_9ORYZ</name>
<evidence type="ECO:0000256" key="1">
    <source>
        <dbReference type="ARBA" id="ARBA00007692"/>
    </source>
</evidence>
<proteinExistence type="inferred from homology"/>
<keyword evidence="4" id="KW-0732">Signal</keyword>
<keyword evidence="2" id="KW-0805">Transcription regulation</keyword>
<dbReference type="PANTHER" id="PTHR13068:SF202">
    <property type="entry name" value="OS05G0413000 PROTEIN"/>
    <property type="match status" value="1"/>
</dbReference>
<dbReference type="STRING" id="40149.A0A0E0DRD8"/>
<keyword evidence="6" id="KW-1185">Reference proteome</keyword>
<dbReference type="EnsemblPlants" id="OMERI05G14290.1">
    <property type="protein sequence ID" value="OMERI05G14290.1"/>
    <property type="gene ID" value="OMERI05G14290"/>
</dbReference>
<dbReference type="InterPro" id="IPR038538">
    <property type="entry name" value="MTERF_sf"/>
</dbReference>
<dbReference type="HOGENOM" id="CLU_597703_0_0_1"/>
<evidence type="ECO:0000256" key="4">
    <source>
        <dbReference type="SAM" id="SignalP"/>
    </source>
</evidence>
<reference evidence="5" key="1">
    <citation type="submission" date="2015-04" db="UniProtKB">
        <authorList>
            <consortium name="EnsemblPlants"/>
        </authorList>
    </citation>
    <scope>IDENTIFICATION</scope>
</reference>
<accession>A0A0E0DRD8</accession>